<dbReference type="InterPro" id="IPR005119">
    <property type="entry name" value="LysR_subst-bd"/>
</dbReference>
<dbReference type="CDD" id="cd08427">
    <property type="entry name" value="PBP2_LTTR_like_2"/>
    <property type="match status" value="1"/>
</dbReference>
<evidence type="ECO:0000259" key="5">
    <source>
        <dbReference type="PROSITE" id="PS50931"/>
    </source>
</evidence>
<keyword evidence="7" id="KW-0614">Plasmid</keyword>
<reference evidence="7" key="2">
    <citation type="journal article" date="2020" name="Environ. Microbiol.">
        <title>The extreme plant-growth-promoting properties of Pantoea phytobeneficialis MSR2 revealed by functional and genomic analysis.</title>
        <authorList>
            <person name="Nascimento F.X."/>
            <person name="Hernandez A.G."/>
            <person name="Glick B.R."/>
            <person name="Rossi M.J."/>
        </authorList>
    </citation>
    <scope>NUCLEOTIDE SEQUENCE</scope>
    <source>
        <strain evidence="7">MSR2</strain>
    </source>
</reference>
<reference evidence="8" key="1">
    <citation type="submission" date="2017-11" db="EMBL/GenBank/DDBJ databases">
        <title>Genome sequence of Pantoea sp. MSR2.</title>
        <authorList>
            <person name="Nascimento F.X."/>
        </authorList>
    </citation>
    <scope>NUCLEOTIDE SEQUENCE [LARGE SCALE GENOMIC DNA]</scope>
    <source>
        <strain evidence="8">MSR2</strain>
        <plasmid evidence="8">pmsr2a</plasmid>
    </source>
</reference>
<evidence type="ECO:0000256" key="1">
    <source>
        <dbReference type="ARBA" id="ARBA00009437"/>
    </source>
</evidence>
<dbReference type="PRINTS" id="PR00039">
    <property type="entry name" value="HTHLYSR"/>
</dbReference>
<dbReference type="PANTHER" id="PTHR30126:SF94">
    <property type="entry name" value="LYSR FAMILY TRANSCRIPTIONAL REGULATOR"/>
    <property type="match status" value="1"/>
</dbReference>
<dbReference type="RefSeq" id="WP_208725824.1">
    <property type="nucleotide sequence ID" value="NZ_CP024637.1"/>
</dbReference>
<dbReference type="GO" id="GO:0003700">
    <property type="term" value="F:DNA-binding transcription factor activity"/>
    <property type="evidence" value="ECO:0007669"/>
    <property type="project" value="InterPro"/>
</dbReference>
<keyword evidence="3" id="KW-0238">DNA-binding</keyword>
<dbReference type="KEGG" id="ppho:CTZ24_22585"/>
<dbReference type="PANTHER" id="PTHR30126">
    <property type="entry name" value="HTH-TYPE TRANSCRIPTIONAL REGULATOR"/>
    <property type="match status" value="1"/>
</dbReference>
<geneLocation type="plasmid" evidence="8">
    <name>pmsr2a</name>
</geneLocation>
<evidence type="ECO:0000313" key="9">
    <source>
        <dbReference type="Proteomes" id="UP001171299"/>
    </source>
</evidence>
<dbReference type="PROSITE" id="PS50931">
    <property type="entry name" value="HTH_LYSR"/>
    <property type="match status" value="1"/>
</dbReference>
<accession>A0AAP9KRX0</accession>
<proteinExistence type="inferred from homology"/>
<dbReference type="AlphaFoldDB" id="A0AAP9KRX0"/>
<keyword evidence="2" id="KW-0805">Transcription regulation</keyword>
<dbReference type="Pfam" id="PF00126">
    <property type="entry name" value="HTH_1"/>
    <property type="match status" value="1"/>
</dbReference>
<dbReference type="InterPro" id="IPR036390">
    <property type="entry name" value="WH_DNA-bd_sf"/>
</dbReference>
<keyword evidence="4" id="KW-0804">Transcription</keyword>
<dbReference type="Proteomes" id="UP000424872">
    <property type="component" value="Plasmid pMSR2A"/>
</dbReference>
<evidence type="ECO:0000313" key="7">
    <source>
        <dbReference type="EMBL" id="QGR09237.1"/>
    </source>
</evidence>
<keyword evidence="9" id="KW-1185">Reference proteome</keyword>
<name>A0AAP9KRX0_9GAMM</name>
<evidence type="ECO:0000313" key="6">
    <source>
        <dbReference type="EMBL" id="MDO6406707.1"/>
    </source>
</evidence>
<evidence type="ECO:0000313" key="8">
    <source>
        <dbReference type="Proteomes" id="UP000424872"/>
    </source>
</evidence>
<sequence>MIRELKTFMVVVQEGNFAAAGDKIGLTQAAVSAQMLRLEAELGFDLFDRSGRSARLNLRGQQLLPQVDELLTLYRHLGDKAELPRPAARVTLGAIASIQRSLLPTALTRFHKQFPGCQTRIVPGLSLELVNLVDAGELDLAAVIRPPFALQTDLHWTTLRREPYRLIVPRQVTGDEAAQLLATHPFIRYDRTSFGGRQVDRYLRERSIDVQELCEVDELEAIVKLVANGLGVALVPQTQPTQRWPKTVRVVEMGAETFYREVGLVQRAGQANSELAGELGRLLVEAG</sequence>
<feature type="domain" description="HTH lysR-type" evidence="5">
    <location>
        <begin position="1"/>
        <end position="57"/>
    </location>
</feature>
<dbReference type="Pfam" id="PF03466">
    <property type="entry name" value="LysR_substrate"/>
    <property type="match status" value="1"/>
</dbReference>
<dbReference type="EMBL" id="JAUOOM010000007">
    <property type="protein sequence ID" value="MDO6406707.1"/>
    <property type="molecule type" value="Genomic_DNA"/>
</dbReference>
<dbReference type="InterPro" id="IPR036388">
    <property type="entry name" value="WH-like_DNA-bd_sf"/>
</dbReference>
<dbReference type="Gene3D" id="3.40.190.10">
    <property type="entry name" value="Periplasmic binding protein-like II"/>
    <property type="match status" value="2"/>
</dbReference>
<evidence type="ECO:0000256" key="3">
    <source>
        <dbReference type="ARBA" id="ARBA00023125"/>
    </source>
</evidence>
<comment type="similarity">
    <text evidence="1">Belongs to the LysR transcriptional regulatory family.</text>
</comment>
<dbReference type="Proteomes" id="UP001171299">
    <property type="component" value="Unassembled WGS sequence"/>
</dbReference>
<evidence type="ECO:0000256" key="2">
    <source>
        <dbReference type="ARBA" id="ARBA00023015"/>
    </source>
</evidence>
<organism evidence="7 8">
    <name type="scientific">Pantoea phytobeneficialis</name>
    <dbReference type="NCBI Taxonomy" id="2052056"/>
    <lineage>
        <taxon>Bacteria</taxon>
        <taxon>Pseudomonadati</taxon>
        <taxon>Pseudomonadota</taxon>
        <taxon>Gammaproteobacteria</taxon>
        <taxon>Enterobacterales</taxon>
        <taxon>Erwiniaceae</taxon>
        <taxon>Pantoea</taxon>
    </lineage>
</organism>
<dbReference type="InterPro" id="IPR000847">
    <property type="entry name" value="LysR_HTH_N"/>
</dbReference>
<reference evidence="6" key="3">
    <citation type="submission" date="2023-07" db="EMBL/GenBank/DDBJ databases">
        <title>The extreme plant-growth-promoting properties of Pantoea phytobeneficialis PF55 revealed by functional and genomic analysis.</title>
        <authorList>
            <person name="Nascimento F.X."/>
            <person name="Marcio R.J."/>
        </authorList>
    </citation>
    <scope>NUCLEOTIDE SEQUENCE</scope>
    <source>
        <strain evidence="6">PF55</strain>
    </source>
</reference>
<evidence type="ECO:0000256" key="4">
    <source>
        <dbReference type="ARBA" id="ARBA00023163"/>
    </source>
</evidence>
<dbReference type="EMBL" id="CP024637">
    <property type="protein sequence ID" value="QGR09237.1"/>
    <property type="molecule type" value="Genomic_DNA"/>
</dbReference>
<protein>
    <submittedName>
        <fullName evidence="7">LysR family transcriptional regulator</fullName>
    </submittedName>
</protein>
<geneLocation type="plasmid" evidence="7">
    <name>pMSR2A</name>
</geneLocation>
<dbReference type="SUPFAM" id="SSF53850">
    <property type="entry name" value="Periplasmic binding protein-like II"/>
    <property type="match status" value="1"/>
</dbReference>
<gene>
    <name evidence="7" type="ORF">CTZ24_22585</name>
    <name evidence="6" type="ORF">Q3404_08970</name>
</gene>
<dbReference type="Gene3D" id="1.10.10.10">
    <property type="entry name" value="Winged helix-like DNA-binding domain superfamily/Winged helix DNA-binding domain"/>
    <property type="match status" value="1"/>
</dbReference>
<dbReference type="SUPFAM" id="SSF46785">
    <property type="entry name" value="Winged helix' DNA-binding domain"/>
    <property type="match status" value="1"/>
</dbReference>
<dbReference type="GO" id="GO:0000976">
    <property type="term" value="F:transcription cis-regulatory region binding"/>
    <property type="evidence" value="ECO:0007669"/>
    <property type="project" value="TreeGrafter"/>
</dbReference>